<dbReference type="GO" id="GO:0004984">
    <property type="term" value="F:olfactory receptor activity"/>
    <property type="evidence" value="ECO:0007669"/>
    <property type="project" value="InterPro"/>
</dbReference>
<keyword evidence="7 10" id="KW-0472">Membrane</keyword>
<evidence type="ECO:0000256" key="7">
    <source>
        <dbReference type="ARBA" id="ARBA00023136"/>
    </source>
</evidence>
<protein>
    <recommendedName>
        <fullName evidence="13">Odorant receptor</fullName>
    </recommendedName>
</protein>
<feature type="transmembrane region" description="Helical" evidence="10">
    <location>
        <begin position="343"/>
        <end position="368"/>
    </location>
</feature>
<dbReference type="InterPro" id="IPR004117">
    <property type="entry name" value="7tm6_olfct_rcpt"/>
</dbReference>
<organism evidence="11 12">
    <name type="scientific">Aquatica leii</name>
    <dbReference type="NCBI Taxonomy" id="1421715"/>
    <lineage>
        <taxon>Eukaryota</taxon>
        <taxon>Metazoa</taxon>
        <taxon>Ecdysozoa</taxon>
        <taxon>Arthropoda</taxon>
        <taxon>Hexapoda</taxon>
        <taxon>Insecta</taxon>
        <taxon>Pterygota</taxon>
        <taxon>Neoptera</taxon>
        <taxon>Endopterygota</taxon>
        <taxon>Coleoptera</taxon>
        <taxon>Polyphaga</taxon>
        <taxon>Elateriformia</taxon>
        <taxon>Elateroidea</taxon>
        <taxon>Lampyridae</taxon>
        <taxon>Luciolinae</taxon>
        <taxon>Aquatica</taxon>
    </lineage>
</organism>
<keyword evidence="2" id="KW-1003">Cell membrane</keyword>
<keyword evidence="6 10" id="KW-1133">Transmembrane helix</keyword>
<accession>A0AAN7SG63</accession>
<feature type="transmembrane region" description="Helical" evidence="10">
    <location>
        <begin position="50"/>
        <end position="70"/>
    </location>
</feature>
<feature type="transmembrane region" description="Helical" evidence="10">
    <location>
        <begin position="181"/>
        <end position="206"/>
    </location>
</feature>
<evidence type="ECO:0000256" key="2">
    <source>
        <dbReference type="ARBA" id="ARBA00022475"/>
    </source>
</evidence>
<evidence type="ECO:0000256" key="8">
    <source>
        <dbReference type="ARBA" id="ARBA00023170"/>
    </source>
</evidence>
<dbReference type="EMBL" id="JARPUR010000004">
    <property type="protein sequence ID" value="KAK4878144.1"/>
    <property type="molecule type" value="Genomic_DNA"/>
</dbReference>
<keyword evidence="4 10" id="KW-0812">Transmembrane</keyword>
<dbReference type="GO" id="GO:0005886">
    <property type="term" value="C:plasma membrane"/>
    <property type="evidence" value="ECO:0007669"/>
    <property type="project" value="UniProtKB-SubCell"/>
</dbReference>
<evidence type="ECO:0000313" key="11">
    <source>
        <dbReference type="EMBL" id="KAK4878144.1"/>
    </source>
</evidence>
<feature type="transmembrane region" description="Helical" evidence="10">
    <location>
        <begin position="281"/>
        <end position="300"/>
    </location>
</feature>
<dbReference type="Proteomes" id="UP001353858">
    <property type="component" value="Unassembled WGS sequence"/>
</dbReference>
<gene>
    <name evidence="11" type="ORF">RN001_010650</name>
</gene>
<feature type="transmembrane region" description="Helical" evidence="10">
    <location>
        <begin position="218"/>
        <end position="237"/>
    </location>
</feature>
<keyword evidence="8" id="KW-0675">Receptor</keyword>
<dbReference type="InterPro" id="IPR010512">
    <property type="entry name" value="DUF1091"/>
</dbReference>
<feature type="transmembrane region" description="Helical" evidence="10">
    <location>
        <begin position="429"/>
        <end position="449"/>
    </location>
</feature>
<name>A0AAN7SG63_9COLE</name>
<evidence type="ECO:0000256" key="10">
    <source>
        <dbReference type="SAM" id="Phobius"/>
    </source>
</evidence>
<comment type="caution">
    <text evidence="11">The sequence shown here is derived from an EMBL/GenBank/DDBJ whole genome shotgun (WGS) entry which is preliminary data.</text>
</comment>
<evidence type="ECO:0000256" key="9">
    <source>
        <dbReference type="ARBA" id="ARBA00023224"/>
    </source>
</evidence>
<evidence type="ECO:0000256" key="1">
    <source>
        <dbReference type="ARBA" id="ARBA00004651"/>
    </source>
</evidence>
<evidence type="ECO:0000313" key="12">
    <source>
        <dbReference type="Proteomes" id="UP001353858"/>
    </source>
</evidence>
<dbReference type="GO" id="GO:0007165">
    <property type="term" value="P:signal transduction"/>
    <property type="evidence" value="ECO:0007669"/>
    <property type="project" value="UniProtKB-KW"/>
</dbReference>
<dbReference type="GO" id="GO:0005549">
    <property type="term" value="F:odorant binding"/>
    <property type="evidence" value="ECO:0007669"/>
    <property type="project" value="InterPro"/>
</dbReference>
<evidence type="ECO:0000256" key="4">
    <source>
        <dbReference type="ARBA" id="ARBA00022692"/>
    </source>
</evidence>
<evidence type="ECO:0000256" key="6">
    <source>
        <dbReference type="ARBA" id="ARBA00022989"/>
    </source>
</evidence>
<proteinExistence type="predicted"/>
<dbReference type="Pfam" id="PF02949">
    <property type="entry name" value="7tm_6"/>
    <property type="match status" value="2"/>
</dbReference>
<comment type="subcellular location">
    <subcellularLocation>
        <location evidence="1">Cell membrane</location>
        <topology evidence="1">Multi-pass membrane protein</topology>
    </subcellularLocation>
</comment>
<dbReference type="AlphaFoldDB" id="A0AAN7SG63"/>
<evidence type="ECO:0008006" key="13">
    <source>
        <dbReference type="Google" id="ProtNLM"/>
    </source>
</evidence>
<dbReference type="Pfam" id="PF06477">
    <property type="entry name" value="DUF1091"/>
    <property type="match status" value="1"/>
</dbReference>
<keyword evidence="12" id="KW-1185">Reference proteome</keyword>
<keyword evidence="9" id="KW-0807">Transducer</keyword>
<dbReference type="PANTHER" id="PTHR21137">
    <property type="entry name" value="ODORANT RECEPTOR"/>
    <property type="match status" value="1"/>
</dbReference>
<keyword evidence="3" id="KW-0716">Sensory transduction</keyword>
<reference evidence="12" key="1">
    <citation type="submission" date="2023-01" db="EMBL/GenBank/DDBJ databases">
        <title>Key to firefly adult light organ development and bioluminescence: homeobox transcription factors regulate luciferase expression and transportation to peroxisome.</title>
        <authorList>
            <person name="Fu X."/>
        </authorList>
    </citation>
    <scope>NUCLEOTIDE SEQUENCE [LARGE SCALE GENOMIC DNA]</scope>
</reference>
<sequence>MCILFLNGDKIKIVFDELETGLLSSTEDDYETNLVVTCTLKTNRQMRYCFGPLYIVFIVSAIYSMSIRILSQDRSKWSLPFTELTNIDTRQSPIFEIIWLQQTIAFIIATCYYLISEVLITSILAHLCVQCKIVSNRVRKSARLIHENKYHVNKCTKEFISRHVSVYLWAREIQAAFRINVLVIFGSDILIICFAAFHASLLIGAHRYLETSAEKFEFFIFESVTTLIFVKAVVLVYKRRFMAEALEKLQSGIFLPNKDRGGVEEVFLKAKCVQMMNRQAYVYWAVVTVTVIFALIDSGYSRIFNEDYHHWKFEYSKVTMFNTSYSPNYEIAMLYQNGSWFSIGWTFAISDLLTVTVLAHITCQLKILQVFIKKIIRNNYKAMAKDGLFVDERRDASQIPYKYLQKSLKEAVMYHLSVFDIANKIEDTFNVLVLVIVLSGIVLVGSLVYKLNAQFHQDIYEIDHERIDLVKINRSAVRRVDFSVVPVNHTRSKALNASGVFVTAIERNLKIKVTVYRFVANAYRVFPINVTIDGCDPNRRNIFGLRSILEHTNFVGCPIPKGYLYLKYYVLEEDKFPPHIPMGKYKLYVEVTGNDETLIGSGNWYGGIVPKSKSND</sequence>
<keyword evidence="5" id="KW-0552">Olfaction</keyword>
<dbReference type="PANTHER" id="PTHR21137:SF35">
    <property type="entry name" value="ODORANT RECEPTOR 19A-RELATED"/>
    <property type="match status" value="1"/>
</dbReference>
<evidence type="ECO:0000256" key="3">
    <source>
        <dbReference type="ARBA" id="ARBA00022606"/>
    </source>
</evidence>
<feature type="transmembrane region" description="Helical" evidence="10">
    <location>
        <begin position="104"/>
        <end position="129"/>
    </location>
</feature>
<evidence type="ECO:0000256" key="5">
    <source>
        <dbReference type="ARBA" id="ARBA00022725"/>
    </source>
</evidence>